<dbReference type="InterPro" id="IPR020526">
    <property type="entry name" value="Ribosomal_cL38"/>
</dbReference>
<dbReference type="OrthoDB" id="10428931at2759"/>
<sequence length="72" mass="7918">MFVALRCTGAPLVSSSSSSREVTTCATHPQFKGAKKMAHRRPKKRNPSDRRHGPAQYPEQPAPPAEYVVVSQ</sequence>
<dbReference type="GO" id="GO:0009507">
    <property type="term" value="C:chloroplast"/>
    <property type="evidence" value="ECO:0007669"/>
    <property type="project" value="InterPro"/>
</dbReference>
<accession>A0A9D4Z1T6</accession>
<gene>
    <name evidence="2" type="ORF">D9Q98_000612</name>
</gene>
<dbReference type="GO" id="GO:0019843">
    <property type="term" value="F:rRNA binding"/>
    <property type="evidence" value="ECO:0007669"/>
    <property type="project" value="InterPro"/>
</dbReference>
<proteinExistence type="predicted"/>
<reference evidence="2" key="1">
    <citation type="journal article" date="2019" name="Plant J.">
        <title>Chlorella vulgaris genome assembly and annotation reveals the molecular basis for metabolic acclimation to high light conditions.</title>
        <authorList>
            <person name="Cecchin M."/>
            <person name="Marcolungo L."/>
            <person name="Rossato M."/>
            <person name="Girolomoni L."/>
            <person name="Cosentino E."/>
            <person name="Cuine S."/>
            <person name="Li-Beisson Y."/>
            <person name="Delledonne M."/>
            <person name="Ballottari M."/>
        </authorList>
    </citation>
    <scope>NUCLEOTIDE SEQUENCE</scope>
    <source>
        <strain evidence="2">211/11P</strain>
    </source>
</reference>
<name>A0A9D4Z1T6_CHLVU</name>
<feature type="compositionally biased region" description="Low complexity" evidence="1">
    <location>
        <begin position="54"/>
        <end position="72"/>
    </location>
</feature>
<dbReference type="Proteomes" id="UP001055712">
    <property type="component" value="Unassembled WGS sequence"/>
</dbReference>
<feature type="compositionally biased region" description="Basic residues" evidence="1">
    <location>
        <begin position="33"/>
        <end position="45"/>
    </location>
</feature>
<reference evidence="2" key="2">
    <citation type="submission" date="2020-11" db="EMBL/GenBank/DDBJ databases">
        <authorList>
            <person name="Cecchin M."/>
            <person name="Marcolungo L."/>
            <person name="Rossato M."/>
            <person name="Girolomoni L."/>
            <person name="Cosentino E."/>
            <person name="Cuine S."/>
            <person name="Li-Beisson Y."/>
            <person name="Delledonne M."/>
            <person name="Ballottari M."/>
        </authorList>
    </citation>
    <scope>NUCLEOTIDE SEQUENCE</scope>
    <source>
        <strain evidence="2">211/11P</strain>
        <tissue evidence="2">Whole cell</tissue>
    </source>
</reference>
<organism evidence="2 3">
    <name type="scientific">Chlorella vulgaris</name>
    <name type="common">Green alga</name>
    <dbReference type="NCBI Taxonomy" id="3077"/>
    <lineage>
        <taxon>Eukaryota</taxon>
        <taxon>Viridiplantae</taxon>
        <taxon>Chlorophyta</taxon>
        <taxon>core chlorophytes</taxon>
        <taxon>Trebouxiophyceae</taxon>
        <taxon>Chlorellales</taxon>
        <taxon>Chlorellaceae</taxon>
        <taxon>Chlorella clade</taxon>
        <taxon>Chlorella</taxon>
    </lineage>
</organism>
<evidence type="ECO:0000256" key="1">
    <source>
        <dbReference type="SAM" id="MobiDB-lite"/>
    </source>
</evidence>
<feature type="region of interest" description="Disordered" evidence="1">
    <location>
        <begin position="1"/>
        <end position="72"/>
    </location>
</feature>
<evidence type="ECO:0000313" key="3">
    <source>
        <dbReference type="Proteomes" id="UP001055712"/>
    </source>
</evidence>
<keyword evidence="3" id="KW-1185">Reference proteome</keyword>
<dbReference type="AlphaFoldDB" id="A0A9D4Z1T6"/>
<protein>
    <submittedName>
        <fullName evidence="2">Uncharacterized protein</fullName>
    </submittedName>
</protein>
<dbReference type="Pfam" id="PF17257">
    <property type="entry name" value="DUF5323"/>
    <property type="match status" value="1"/>
</dbReference>
<comment type="caution">
    <text evidence="2">The sequence shown here is derived from an EMBL/GenBank/DDBJ whole genome shotgun (WGS) entry which is preliminary data.</text>
</comment>
<dbReference type="GO" id="GO:0003735">
    <property type="term" value="F:structural constituent of ribosome"/>
    <property type="evidence" value="ECO:0007669"/>
    <property type="project" value="InterPro"/>
</dbReference>
<dbReference type="GO" id="GO:0005840">
    <property type="term" value="C:ribosome"/>
    <property type="evidence" value="ECO:0007669"/>
    <property type="project" value="InterPro"/>
</dbReference>
<dbReference type="GO" id="GO:0006412">
    <property type="term" value="P:translation"/>
    <property type="evidence" value="ECO:0007669"/>
    <property type="project" value="InterPro"/>
</dbReference>
<evidence type="ECO:0000313" key="2">
    <source>
        <dbReference type="EMBL" id="KAI3438175.1"/>
    </source>
</evidence>
<dbReference type="EMBL" id="SIDB01000001">
    <property type="protein sequence ID" value="KAI3438175.1"/>
    <property type="molecule type" value="Genomic_DNA"/>
</dbReference>